<feature type="transmembrane region" description="Helical" evidence="1">
    <location>
        <begin position="27"/>
        <end position="48"/>
    </location>
</feature>
<proteinExistence type="predicted"/>
<accession>A0A2A2GHA5</accession>
<keyword evidence="3" id="KW-1185">Reference proteome</keyword>
<reference evidence="2 3" key="1">
    <citation type="submission" date="2017-09" db="EMBL/GenBank/DDBJ databases">
        <title>Paracoccus alkalisoli sp. nov., isolated from saline alkaline soil.</title>
        <authorList>
            <person name="Dong X."/>
            <person name="Zhang G."/>
        </authorList>
    </citation>
    <scope>NUCLEOTIDE SEQUENCE [LARGE SCALE GENOMIC DNA]</scope>
    <source>
        <strain evidence="2 3">WN007</strain>
    </source>
</reference>
<dbReference type="Proteomes" id="UP000218023">
    <property type="component" value="Unassembled WGS sequence"/>
</dbReference>
<keyword evidence="1" id="KW-0812">Transmembrane</keyword>
<feature type="transmembrane region" description="Helical" evidence="1">
    <location>
        <begin position="60"/>
        <end position="81"/>
    </location>
</feature>
<comment type="caution">
    <text evidence="2">The sequence shown here is derived from an EMBL/GenBank/DDBJ whole genome shotgun (WGS) entry which is preliminary data.</text>
</comment>
<protein>
    <submittedName>
        <fullName evidence="2">Uncharacterized protein</fullName>
    </submittedName>
</protein>
<keyword evidence="1" id="KW-1133">Transmembrane helix</keyword>
<evidence type="ECO:0000256" key="1">
    <source>
        <dbReference type="SAM" id="Phobius"/>
    </source>
</evidence>
<sequence>MVAWGSAALLILLPLLAMQVTNQVNWGVFDFVAAALLIGGAGLGWELALRLTRSRAWRAAIALALAAAFLLTWAELAVGVFGR</sequence>
<dbReference type="EMBL" id="NSJZ01000017">
    <property type="protein sequence ID" value="PAU96279.1"/>
    <property type="molecule type" value="Genomic_DNA"/>
</dbReference>
<gene>
    <name evidence="2" type="ORF">CK240_14525</name>
</gene>
<evidence type="ECO:0000313" key="2">
    <source>
        <dbReference type="EMBL" id="PAU96279.1"/>
    </source>
</evidence>
<evidence type="ECO:0000313" key="3">
    <source>
        <dbReference type="Proteomes" id="UP000218023"/>
    </source>
</evidence>
<name>A0A2A2GHA5_9RHOB</name>
<keyword evidence="1" id="KW-0472">Membrane</keyword>
<organism evidence="2 3">
    <name type="scientific">Paracoccus salipaludis</name>
    <dbReference type="NCBI Taxonomy" id="2032623"/>
    <lineage>
        <taxon>Bacteria</taxon>
        <taxon>Pseudomonadati</taxon>
        <taxon>Pseudomonadota</taxon>
        <taxon>Alphaproteobacteria</taxon>
        <taxon>Rhodobacterales</taxon>
        <taxon>Paracoccaceae</taxon>
        <taxon>Paracoccus</taxon>
    </lineage>
</organism>
<dbReference type="AlphaFoldDB" id="A0A2A2GHA5"/>